<dbReference type="AlphaFoldDB" id="A0A7S1VMA0"/>
<feature type="compositionally biased region" description="Low complexity" evidence="2">
    <location>
        <begin position="195"/>
        <end position="206"/>
    </location>
</feature>
<evidence type="ECO:0000256" key="1">
    <source>
        <dbReference type="SAM" id="Coils"/>
    </source>
</evidence>
<keyword evidence="1" id="KW-0175">Coiled coil</keyword>
<feature type="region of interest" description="Disordered" evidence="2">
    <location>
        <begin position="266"/>
        <end position="318"/>
    </location>
</feature>
<reference evidence="3" key="1">
    <citation type="submission" date="2021-01" db="EMBL/GenBank/DDBJ databases">
        <authorList>
            <person name="Corre E."/>
            <person name="Pelletier E."/>
            <person name="Niang G."/>
            <person name="Scheremetjew M."/>
            <person name="Finn R."/>
            <person name="Kale V."/>
            <person name="Holt S."/>
            <person name="Cochrane G."/>
            <person name="Meng A."/>
            <person name="Brown T."/>
            <person name="Cohen L."/>
        </authorList>
    </citation>
    <scope>NUCLEOTIDE SEQUENCE</scope>
    <source>
        <strain evidence="3">CCMP 410</strain>
    </source>
</reference>
<feature type="region of interest" description="Disordered" evidence="2">
    <location>
        <begin position="1"/>
        <end position="33"/>
    </location>
</feature>
<gene>
    <name evidence="3" type="ORF">GOCE00092_LOCUS23664</name>
</gene>
<feature type="compositionally biased region" description="Low complexity" evidence="2">
    <location>
        <begin position="295"/>
        <end position="306"/>
    </location>
</feature>
<protein>
    <submittedName>
        <fullName evidence="3">Uncharacterized protein</fullName>
    </submittedName>
</protein>
<feature type="region of interest" description="Disordered" evidence="2">
    <location>
        <begin position="158"/>
        <end position="227"/>
    </location>
</feature>
<feature type="compositionally biased region" description="Polar residues" evidence="2">
    <location>
        <begin position="1"/>
        <end position="15"/>
    </location>
</feature>
<proteinExistence type="predicted"/>
<dbReference type="EMBL" id="HBGK01044970">
    <property type="protein sequence ID" value="CAD9304712.1"/>
    <property type="molecule type" value="Transcribed_RNA"/>
</dbReference>
<sequence length="506" mass="56011">MQLMSNEFNSLQNRLLRSHESSGRPEKREIELSSFPVCQEDTSKKLKKAESEIDKLKSALVDSTRRLVILDERDEEQKSDVQELEARVEKEETRCRGLEREVEGHKAEKAELEHIRDKLQIQAAVKDDEINRLRDSVQKSAEECLELRQSLQRANSAIDAIGNSKDGKENFADSDAKPKGRPPRPRRVLRENQQSSSKKTIMSSPSNTEKALDALDSQSDADPVFESFDDSTIASDSLNSVSSSPKSIRIQAAKMLVWANKAIEKGRGGKSTCSSAGSSNGTELKPNTKDLQVETAAASKPAPSTPVGKPPRGSTKGKRLFQIETSPIVISNMEEVQTPCACQGPMFSGNKDQVEFYLPQLGVACTCGKHKTNRNLNSANATDLTNILRPWQVKFLESLDITMAEQLVIAYSSQGSRLARDMRKWRKKKRLRSVKTKSCEIALHIWARTCRTVVKSVHAQQATGAKVVKKPEFLEISLTSADNRTISTLGGGSFTSFADSVSVAEF</sequence>
<name>A0A7S1VMA0_9STRA</name>
<feature type="compositionally biased region" description="Basic and acidic residues" evidence="2">
    <location>
        <begin position="17"/>
        <end position="31"/>
    </location>
</feature>
<feature type="compositionally biased region" description="Polar residues" evidence="2">
    <location>
        <begin position="271"/>
        <end position="282"/>
    </location>
</feature>
<evidence type="ECO:0000313" key="3">
    <source>
        <dbReference type="EMBL" id="CAD9304712.1"/>
    </source>
</evidence>
<organism evidence="3">
    <name type="scientific">Grammatophora oceanica</name>
    <dbReference type="NCBI Taxonomy" id="210454"/>
    <lineage>
        <taxon>Eukaryota</taxon>
        <taxon>Sar</taxon>
        <taxon>Stramenopiles</taxon>
        <taxon>Ochrophyta</taxon>
        <taxon>Bacillariophyta</taxon>
        <taxon>Fragilariophyceae</taxon>
        <taxon>Fragilariophycidae</taxon>
        <taxon>Rhabdonematales</taxon>
        <taxon>Grammatophoraceae</taxon>
        <taxon>Grammatophora</taxon>
    </lineage>
</organism>
<accession>A0A7S1VMA0</accession>
<feature type="coiled-coil region" evidence="1">
    <location>
        <begin position="39"/>
        <end position="122"/>
    </location>
</feature>
<evidence type="ECO:0000256" key="2">
    <source>
        <dbReference type="SAM" id="MobiDB-lite"/>
    </source>
</evidence>
<feature type="compositionally biased region" description="Basic and acidic residues" evidence="2">
    <location>
        <begin position="165"/>
        <end position="178"/>
    </location>
</feature>